<organism evidence="2 3">
    <name type="scientific">Streptacidiphilus cavernicola</name>
    <dbReference type="NCBI Taxonomy" id="3342716"/>
    <lineage>
        <taxon>Bacteria</taxon>
        <taxon>Bacillati</taxon>
        <taxon>Actinomycetota</taxon>
        <taxon>Actinomycetes</taxon>
        <taxon>Kitasatosporales</taxon>
        <taxon>Streptomycetaceae</taxon>
        <taxon>Streptacidiphilus</taxon>
    </lineage>
</organism>
<feature type="compositionally biased region" description="Basic and acidic residues" evidence="1">
    <location>
        <begin position="1033"/>
        <end position="1068"/>
    </location>
</feature>
<reference evidence="2 3" key="1">
    <citation type="submission" date="2024-09" db="EMBL/GenBank/DDBJ databases">
        <authorList>
            <person name="Lee S.D."/>
        </authorList>
    </citation>
    <scope>NUCLEOTIDE SEQUENCE [LARGE SCALE GENOMIC DNA]</scope>
    <source>
        <strain evidence="2 3">N8-3</strain>
    </source>
</reference>
<feature type="region of interest" description="Disordered" evidence="1">
    <location>
        <begin position="408"/>
        <end position="457"/>
    </location>
</feature>
<evidence type="ECO:0000313" key="2">
    <source>
        <dbReference type="EMBL" id="MFC1421110.1"/>
    </source>
</evidence>
<protein>
    <recommendedName>
        <fullName evidence="4">Chromosome partition protein Smc</fullName>
    </recommendedName>
</protein>
<feature type="region of interest" description="Disordered" evidence="1">
    <location>
        <begin position="1015"/>
        <end position="1076"/>
    </location>
</feature>
<evidence type="ECO:0008006" key="4">
    <source>
        <dbReference type="Google" id="ProtNLM"/>
    </source>
</evidence>
<dbReference type="RefSeq" id="WP_380543682.1">
    <property type="nucleotide sequence ID" value="NZ_JBHFAB010000034.1"/>
</dbReference>
<keyword evidence="3" id="KW-1185">Reference proteome</keyword>
<dbReference type="Proteomes" id="UP001592531">
    <property type="component" value="Unassembled WGS sequence"/>
</dbReference>
<dbReference type="EMBL" id="JBHFAB010000034">
    <property type="protein sequence ID" value="MFC1421110.1"/>
    <property type="molecule type" value="Genomic_DNA"/>
</dbReference>
<evidence type="ECO:0000256" key="1">
    <source>
        <dbReference type="SAM" id="MobiDB-lite"/>
    </source>
</evidence>
<feature type="region of interest" description="Disordered" evidence="1">
    <location>
        <begin position="1449"/>
        <end position="1481"/>
    </location>
</feature>
<feature type="compositionally biased region" description="Low complexity" evidence="1">
    <location>
        <begin position="447"/>
        <end position="456"/>
    </location>
</feature>
<comment type="caution">
    <text evidence="2">The sequence shown here is derived from an EMBL/GenBank/DDBJ whole genome shotgun (WGS) entry which is preliminary data.</text>
</comment>
<name>A0ABV6W527_9ACTN</name>
<sequence length="1481" mass="160341">MTYHLAALRLHSIGERSARFTDVTLSFTPPPTATTGPADSIVWLRNGGGKSSLLSLFYALVLPKATDFMGRSVKRSLTDYVDSGDTSHTVAVWHPAAAPQTLDGQPDRILVTGAVYEWTDLRRPADADRARDKLETTFYAFYAIPGVLDLERLPITEANGTPRRRAAYIAALKEAASRHPQAMDLVTAERQHEWTTQLANRGLDPSLFRTQKQMNHVEGGVEDLFKFASAREFIDLLIDLTVAPDEASNVAERLSSIASLLATKPGKEAEREFCLDAVTGLERVTLAQGEVDDLQEQLDEALGEGAVLAAAFGAAVAQAQAQQLTLAEGRTGIEARKSAAETERGVAYDLVYLYEKRAAELRIADARTQTDLAKAAVTAATELVSGWEAADHLAAKADTEHALELTRKEAAAEREQSAPQRREHDEHTARLHVRLTATADDHKTRADTASTAANAALEDRKKLRAGAAAARTDAETADSAAAKSQADLDALAADLRAAVRDRVLPTENTDPAEHDAVLEGEQETLTSVLDEIRERREQRPAARSTLTDKLAALTGERTRLDGDRTRLAADHAALTRQAAELASHRRVRELIEATDEAPADLWAEADTLTRRLSNAILESDLDLVRLEAERMDDKRTLDVHARTGLLPTTLDAERVQATLAEHGVTAESGWQHLRTLLPAHRLAHALTDPDASRLGAGLVIATEQADSATRALAAADIATTALVGVYTAQAASDIAAARPRADQDAAAPGPQWTGLHRGLIDPTSTATTIRHVTTRRDTHTAKQTALTQSREVDRGLLNALTSFLGHCPTDHLPALSSRIDDLDTTLAAHDTALGNARTALDDLDRADTTDTQVQQDTQNEITRVVKLRTQLSSLIKRTETAATWRANLHDALIRATAAHDLAEQLAEQADIAFESATKQDAIADKHQQTGEALRAEAGGLTYLDTPPLVGDDPQYTLDTLRQRHQQARRSWEIRAAQSVLAERERTLTETLSKENRALANIPTAIQQQAAELIASPQGQSAHGRTQALAQARSAERDAAEQRGHANAAIERHTTTLNTIEKRRAEPPRRALPTEPATPEHADALAAEQDHAGQSAIERRTAAERELTDLDRLNTELEGRQSLFRLLADGLPEPDHSNTPAFFGDSTQAQERKHHVTAQIRSAEKLSAAATAERTNAVAALRTLGAKYPTVATPAKDRVLHDPEDILARSAAAHTTQLRLRAQMIDGELAGISKDQAIVTDSLARLVANTLDTLRKAERYSRVNTTTGGWAGKQMLRISFEAPASDADLRTYVNRVIERRVAQGVKPEGLPLLKEAVHEAVGPRGFTVKVLKPAPDTVATTEDITRLGKWSGGEKLTVCVALYCTIAALRAANSGRRDRSGGVLLLDNPIGRASHGALVRLQRAVAAAHKVQLVYTTGVKDPNAIALFPNVIRLDNRPGRTSHRRYIVPDATASTDEAETGDITSVRVAHDESGSTAPGTDR</sequence>
<evidence type="ECO:0000313" key="3">
    <source>
        <dbReference type="Proteomes" id="UP001592531"/>
    </source>
</evidence>
<proteinExistence type="predicted"/>
<gene>
    <name evidence="2" type="ORF">ACEZDE_31375</name>
</gene>
<feature type="compositionally biased region" description="Basic and acidic residues" evidence="1">
    <location>
        <begin position="408"/>
        <end position="429"/>
    </location>
</feature>
<accession>A0ABV6W527</accession>